<name>A0AAV7X4R6_9NEOP</name>
<gene>
    <name evidence="2" type="ORF">ONE63_004817</name>
</gene>
<dbReference type="Proteomes" id="UP001075354">
    <property type="component" value="Chromosome 16"/>
</dbReference>
<sequence length="401" mass="45326">MEESGTDYFTDPKYEYEPTMFLKCHSKIRGDKNDRITKVWMCAFEPHLDYPEETTDLIASCGSSSVCVTNVRTEQVVMKHYSKESKEDFFALAWSSVNMRELGKKKKSNILAVAGAQCTLHLLHPSTRMCFFEEKFKKSKKVTISSLRFHSLATSVLCASFSSGEVCVWDIGVPSLPDYEMKLSLLHTLSVESEIINLSFSRQCSSLLAATDNGVVAWALHLKELNDCKSKIKMWRFNFPLKPGVDDRDYQLVDSVEPIQNGKIIASKCALHGNIYLWDLEEAIEDCMGNSSTVRPAHILNYSNTDNYFMSMGSSLLSGLLACGDDLGNIWLYDLKEVFSQSHERQEQSAVIPWPVVEEIGHGVVPKKEIVINKVVVDYKGNYIVAVTHTNLVCVWKKERL</sequence>
<evidence type="ECO:0000259" key="1">
    <source>
        <dbReference type="Pfam" id="PF23215"/>
    </source>
</evidence>
<dbReference type="EMBL" id="JAPTSV010000016">
    <property type="protein sequence ID" value="KAJ1519537.1"/>
    <property type="molecule type" value="Genomic_DNA"/>
</dbReference>
<proteinExistence type="predicted"/>
<dbReference type="Pfam" id="PF23215">
    <property type="entry name" value="WD_LRWD1"/>
    <property type="match status" value="1"/>
</dbReference>
<dbReference type="Gene3D" id="2.130.10.10">
    <property type="entry name" value="YVTN repeat-like/Quinoprotein amine dehydrogenase"/>
    <property type="match status" value="1"/>
</dbReference>
<dbReference type="InterPro" id="IPR015943">
    <property type="entry name" value="WD40/YVTN_repeat-like_dom_sf"/>
</dbReference>
<dbReference type="PANTHER" id="PTHR24370">
    <property type="entry name" value="OPTICIN"/>
    <property type="match status" value="1"/>
</dbReference>
<keyword evidence="3" id="KW-1185">Reference proteome</keyword>
<dbReference type="InterPro" id="IPR036322">
    <property type="entry name" value="WD40_repeat_dom_sf"/>
</dbReference>
<dbReference type="GO" id="GO:0006325">
    <property type="term" value="P:chromatin organization"/>
    <property type="evidence" value="ECO:0007669"/>
    <property type="project" value="TreeGrafter"/>
</dbReference>
<dbReference type="InterPro" id="IPR056160">
    <property type="entry name" value="WD_LRWD1"/>
</dbReference>
<accession>A0AAV7X4R6</accession>
<dbReference type="InterPro" id="IPR052489">
    <property type="entry name" value="LRWD1"/>
</dbReference>
<dbReference type="SUPFAM" id="SSF50978">
    <property type="entry name" value="WD40 repeat-like"/>
    <property type="match status" value="1"/>
</dbReference>
<protein>
    <recommendedName>
        <fullName evidence="1">Leucine-rich repeat and WD repeat-containing protein 1 WD domain-containing protein</fullName>
    </recommendedName>
</protein>
<dbReference type="PANTHER" id="PTHR24370:SF10">
    <property type="entry name" value="LEUCINE-RICH REPEAT AND WD REPEAT-CONTAINING PROTEIN 1"/>
    <property type="match status" value="1"/>
</dbReference>
<dbReference type="GO" id="GO:0005664">
    <property type="term" value="C:nuclear origin of replication recognition complex"/>
    <property type="evidence" value="ECO:0007669"/>
    <property type="project" value="TreeGrafter"/>
</dbReference>
<reference evidence="2" key="1">
    <citation type="submission" date="2022-12" db="EMBL/GenBank/DDBJ databases">
        <title>Chromosome-level genome assembly of the bean flower thrips Megalurothrips usitatus.</title>
        <authorList>
            <person name="Ma L."/>
            <person name="Liu Q."/>
            <person name="Li H."/>
            <person name="Cai W."/>
        </authorList>
    </citation>
    <scope>NUCLEOTIDE SEQUENCE</scope>
    <source>
        <strain evidence="2">Cailab_2022a</strain>
    </source>
</reference>
<evidence type="ECO:0000313" key="3">
    <source>
        <dbReference type="Proteomes" id="UP001075354"/>
    </source>
</evidence>
<dbReference type="GO" id="GO:0071169">
    <property type="term" value="P:establishment of protein localization to chromatin"/>
    <property type="evidence" value="ECO:0007669"/>
    <property type="project" value="TreeGrafter"/>
</dbReference>
<comment type="caution">
    <text evidence="2">The sequence shown here is derived from an EMBL/GenBank/DDBJ whole genome shotgun (WGS) entry which is preliminary data.</text>
</comment>
<evidence type="ECO:0000313" key="2">
    <source>
        <dbReference type="EMBL" id="KAJ1519537.1"/>
    </source>
</evidence>
<organism evidence="2 3">
    <name type="scientific">Megalurothrips usitatus</name>
    <name type="common">bean blossom thrips</name>
    <dbReference type="NCBI Taxonomy" id="439358"/>
    <lineage>
        <taxon>Eukaryota</taxon>
        <taxon>Metazoa</taxon>
        <taxon>Ecdysozoa</taxon>
        <taxon>Arthropoda</taxon>
        <taxon>Hexapoda</taxon>
        <taxon>Insecta</taxon>
        <taxon>Pterygota</taxon>
        <taxon>Neoptera</taxon>
        <taxon>Paraneoptera</taxon>
        <taxon>Thysanoptera</taxon>
        <taxon>Terebrantia</taxon>
        <taxon>Thripoidea</taxon>
        <taxon>Thripidae</taxon>
        <taxon>Megalurothrips</taxon>
    </lineage>
</organism>
<feature type="domain" description="Leucine-rich repeat and WD repeat-containing protein 1 WD" evidence="1">
    <location>
        <begin position="15"/>
        <end position="397"/>
    </location>
</feature>
<dbReference type="AlphaFoldDB" id="A0AAV7X4R6"/>
<dbReference type="GO" id="GO:0003682">
    <property type="term" value="F:chromatin binding"/>
    <property type="evidence" value="ECO:0007669"/>
    <property type="project" value="TreeGrafter"/>
</dbReference>